<evidence type="ECO:0000313" key="3">
    <source>
        <dbReference type="Proteomes" id="UP000824334"/>
    </source>
</evidence>
<keyword evidence="1" id="KW-1133">Transmembrane helix</keyword>
<dbReference type="Proteomes" id="UP000824334">
    <property type="component" value="Chromosome"/>
</dbReference>
<reference evidence="2 3" key="1">
    <citation type="submission" date="2021-07" db="EMBL/GenBank/DDBJ databases">
        <title>Isolation and characterization of bacteria from a gold mining with a capacity of golden bioaccumulation.</title>
        <authorList>
            <person name="Yang X.J."/>
        </authorList>
    </citation>
    <scope>NUCLEOTIDE SEQUENCE [LARGE SCALE GENOMIC DNA]</scope>
    <source>
        <strain evidence="2 3">Au29</strain>
    </source>
</reference>
<dbReference type="GeneID" id="94376583"/>
<sequence>MKSSSDGIRLSGLCLSALCAPGLALIFVLVWALGGAIFDTAPPASEIRASLEFAIQTLVALLALIVMVTLWGLLPSLLFGATGCWLAERTLRSGGWWMWGMAGLLSAGGYVVTALVGSRLSAAFSFLFSPWLFLMEQGRAYDEAPDWLWDPTLGGVVAAILAAGFMAGSLYFRLRRGGRASKRADKRA</sequence>
<feature type="transmembrane region" description="Helical" evidence="1">
    <location>
        <begin position="12"/>
        <end position="33"/>
    </location>
</feature>
<evidence type="ECO:0000313" key="2">
    <source>
        <dbReference type="EMBL" id="QYC09853.1"/>
    </source>
</evidence>
<protein>
    <submittedName>
        <fullName evidence="2">Uncharacterized protein</fullName>
    </submittedName>
</protein>
<name>A0ABX8TIF0_9CAUL</name>
<dbReference type="RefSeq" id="WP_219352743.1">
    <property type="nucleotide sequence ID" value="NZ_CP080034.1"/>
</dbReference>
<evidence type="ECO:0000256" key="1">
    <source>
        <dbReference type="SAM" id="Phobius"/>
    </source>
</evidence>
<feature type="transmembrane region" description="Helical" evidence="1">
    <location>
        <begin position="53"/>
        <end position="86"/>
    </location>
</feature>
<proteinExistence type="predicted"/>
<keyword evidence="1" id="KW-0812">Transmembrane</keyword>
<keyword evidence="1" id="KW-0472">Membrane</keyword>
<keyword evidence="3" id="KW-1185">Reference proteome</keyword>
<feature type="transmembrane region" description="Helical" evidence="1">
    <location>
        <begin position="153"/>
        <end position="174"/>
    </location>
</feature>
<dbReference type="EMBL" id="CP080034">
    <property type="protein sequence ID" value="QYC09853.1"/>
    <property type="molecule type" value="Genomic_DNA"/>
</dbReference>
<accession>A0ABX8TIF0</accession>
<organism evidence="2 3">
    <name type="scientific">Brevundimonas nasdae</name>
    <dbReference type="NCBI Taxonomy" id="172043"/>
    <lineage>
        <taxon>Bacteria</taxon>
        <taxon>Pseudomonadati</taxon>
        <taxon>Pseudomonadota</taxon>
        <taxon>Alphaproteobacteria</taxon>
        <taxon>Caulobacterales</taxon>
        <taxon>Caulobacteraceae</taxon>
        <taxon>Brevundimonas</taxon>
    </lineage>
</organism>
<gene>
    <name evidence="2" type="ORF">KWG56_14940</name>
</gene>